<evidence type="ECO:0000256" key="2">
    <source>
        <dbReference type="ARBA" id="ARBA00022723"/>
    </source>
</evidence>
<proteinExistence type="predicted"/>
<reference evidence="7 8" key="1">
    <citation type="journal article" date="2019" name="Nat. Ecol. Evol.">
        <title>Megaphylogeny resolves global patterns of mushroom evolution.</title>
        <authorList>
            <person name="Varga T."/>
            <person name="Krizsan K."/>
            <person name="Foldi C."/>
            <person name="Dima B."/>
            <person name="Sanchez-Garcia M."/>
            <person name="Sanchez-Ramirez S."/>
            <person name="Szollosi G.J."/>
            <person name="Szarkandi J.G."/>
            <person name="Papp V."/>
            <person name="Albert L."/>
            <person name="Andreopoulos W."/>
            <person name="Angelini C."/>
            <person name="Antonin V."/>
            <person name="Barry K.W."/>
            <person name="Bougher N.L."/>
            <person name="Buchanan P."/>
            <person name="Buyck B."/>
            <person name="Bense V."/>
            <person name="Catcheside P."/>
            <person name="Chovatia M."/>
            <person name="Cooper J."/>
            <person name="Damon W."/>
            <person name="Desjardin D."/>
            <person name="Finy P."/>
            <person name="Geml J."/>
            <person name="Haridas S."/>
            <person name="Hughes K."/>
            <person name="Justo A."/>
            <person name="Karasinski D."/>
            <person name="Kautmanova I."/>
            <person name="Kiss B."/>
            <person name="Kocsube S."/>
            <person name="Kotiranta H."/>
            <person name="LaButti K.M."/>
            <person name="Lechner B.E."/>
            <person name="Liimatainen K."/>
            <person name="Lipzen A."/>
            <person name="Lukacs Z."/>
            <person name="Mihaltcheva S."/>
            <person name="Morgado L.N."/>
            <person name="Niskanen T."/>
            <person name="Noordeloos M.E."/>
            <person name="Ohm R.A."/>
            <person name="Ortiz-Santana B."/>
            <person name="Ovrebo C."/>
            <person name="Racz N."/>
            <person name="Riley R."/>
            <person name="Savchenko A."/>
            <person name="Shiryaev A."/>
            <person name="Soop K."/>
            <person name="Spirin V."/>
            <person name="Szebenyi C."/>
            <person name="Tomsovsky M."/>
            <person name="Tulloss R.E."/>
            <person name="Uehling J."/>
            <person name="Grigoriev I.V."/>
            <person name="Vagvolgyi C."/>
            <person name="Papp T."/>
            <person name="Martin F.M."/>
            <person name="Miettinen O."/>
            <person name="Hibbett D.S."/>
            <person name="Nagy L.G."/>
        </authorList>
    </citation>
    <scope>NUCLEOTIDE SEQUENCE [LARGE SCALE GENOMIC DNA]</scope>
    <source>
        <strain evidence="7 8">CBS 962.96</strain>
    </source>
</reference>
<feature type="compositionally biased region" description="Basic and acidic residues" evidence="6">
    <location>
        <begin position="350"/>
        <end position="363"/>
    </location>
</feature>
<accession>A0A4S8LZT6</accession>
<dbReference type="EMBL" id="ML179207">
    <property type="protein sequence ID" value="THU95120.1"/>
    <property type="molecule type" value="Genomic_DNA"/>
</dbReference>
<feature type="compositionally biased region" description="Polar residues" evidence="6">
    <location>
        <begin position="25"/>
        <end position="35"/>
    </location>
</feature>
<evidence type="ECO:0000256" key="5">
    <source>
        <dbReference type="ARBA" id="ARBA00023242"/>
    </source>
</evidence>
<dbReference type="GO" id="GO:0008270">
    <property type="term" value="F:zinc ion binding"/>
    <property type="evidence" value="ECO:0007669"/>
    <property type="project" value="UniProtKB-KW"/>
</dbReference>
<organism evidence="7 8">
    <name type="scientific">Dendrothele bispora (strain CBS 962.96)</name>
    <dbReference type="NCBI Taxonomy" id="1314807"/>
    <lineage>
        <taxon>Eukaryota</taxon>
        <taxon>Fungi</taxon>
        <taxon>Dikarya</taxon>
        <taxon>Basidiomycota</taxon>
        <taxon>Agaricomycotina</taxon>
        <taxon>Agaricomycetes</taxon>
        <taxon>Agaricomycetidae</taxon>
        <taxon>Agaricales</taxon>
        <taxon>Agaricales incertae sedis</taxon>
        <taxon>Dendrothele</taxon>
    </lineage>
</organism>
<keyword evidence="2" id="KW-0479">Metal-binding</keyword>
<sequence>MPLSREKPAKTSTSASKKRQRDDNATVSATDQEQLPSAKRSKNSKGAHKADEFRAKFDETLTDQEILEIQMKNWDASCYAHFKLPPDIVEEGGIVKYRFYCLACPTRFVTRARHDDATSNLGRHAFKECPSINEHEKNGQLTVAEFARGSTYNPHRLRLLHVKLCSVHHRPFAMVEDDAYQEILTMFHAAVDIKSAVTLSRDLKDVFNITHAVVKSKLRDIPGRKHISLDGWSSPNIMSVLGILVSYVEKGEIKTLTLDTVRLLKSHTGEYLAERLSDCLERFGIADQTLGIAMDNASNNDTMIAELPTLLPSSSMTAPTTQIRCFGHVGNLVEKGLLLIFNTDINEEKKGKNRVKSESKGGSDDEETGSDTDSDGDDTESDDEEELDDDDEIEYDEAQEAKTREEADLAELLELDESIEEVRALSDDEEQAGRATLTKLRKLGKKFRNNDLLQEELVQLCKSENISPKKLIRPVDTRWNTMLDVIERALYLRPVLDRMLSMAKFTKKGKGRIRLVHLKLTPEEWELLTELRPILKWFKIVIERFSKTNRPLLAEVIPYIDSLTKKLERVIKDSAKPPIIRAAAARSRAVLNKYYGKTDDSIMYRMCMLLHPRFKLSYFRQEGWPKEWEMAAIQIIREHWKEYYEPLIETSSTGNTADDLDDDNSFADVENFGRSRIDDVLEAYLNEPTIDDDPIKFWTSRLDPPGATSTDVERLFSHGGLQVTKRRHNLSYSSLRCLMVLRSWFLMGLVPDDEVIKCFREKSSRRGAGRNEDNAIEIVE</sequence>
<dbReference type="PANTHER" id="PTHR46481">
    <property type="entry name" value="ZINC FINGER BED DOMAIN-CONTAINING PROTEIN 4"/>
    <property type="match status" value="1"/>
</dbReference>
<feature type="compositionally biased region" description="Acidic residues" evidence="6">
    <location>
        <begin position="364"/>
        <end position="398"/>
    </location>
</feature>
<comment type="subcellular location">
    <subcellularLocation>
        <location evidence="1">Nucleus</location>
    </subcellularLocation>
</comment>
<dbReference type="AlphaFoldDB" id="A0A4S8LZT6"/>
<evidence type="ECO:0000256" key="4">
    <source>
        <dbReference type="ARBA" id="ARBA00022833"/>
    </source>
</evidence>
<dbReference type="GO" id="GO:0005634">
    <property type="term" value="C:nucleus"/>
    <property type="evidence" value="ECO:0007669"/>
    <property type="project" value="UniProtKB-SubCell"/>
</dbReference>
<feature type="region of interest" description="Disordered" evidence="6">
    <location>
        <begin position="350"/>
        <end position="406"/>
    </location>
</feature>
<gene>
    <name evidence="7" type="ORF">K435DRAFT_798347</name>
</gene>
<dbReference type="PANTHER" id="PTHR46481:SF10">
    <property type="entry name" value="ZINC FINGER BED DOMAIN-CONTAINING PROTEIN 39"/>
    <property type="match status" value="1"/>
</dbReference>
<keyword evidence="5" id="KW-0539">Nucleus</keyword>
<keyword evidence="3" id="KW-0863">Zinc-finger</keyword>
<evidence type="ECO:0000256" key="3">
    <source>
        <dbReference type="ARBA" id="ARBA00022771"/>
    </source>
</evidence>
<dbReference type="Proteomes" id="UP000297245">
    <property type="component" value="Unassembled WGS sequence"/>
</dbReference>
<evidence type="ECO:0000256" key="1">
    <source>
        <dbReference type="ARBA" id="ARBA00004123"/>
    </source>
</evidence>
<dbReference type="SUPFAM" id="SSF53098">
    <property type="entry name" value="Ribonuclease H-like"/>
    <property type="match status" value="1"/>
</dbReference>
<keyword evidence="8" id="KW-1185">Reference proteome</keyword>
<dbReference type="InterPro" id="IPR012337">
    <property type="entry name" value="RNaseH-like_sf"/>
</dbReference>
<dbReference type="OrthoDB" id="3251057at2759"/>
<evidence type="ECO:0008006" key="9">
    <source>
        <dbReference type="Google" id="ProtNLM"/>
    </source>
</evidence>
<name>A0A4S8LZT6_DENBC</name>
<evidence type="ECO:0000256" key="6">
    <source>
        <dbReference type="SAM" id="MobiDB-lite"/>
    </source>
</evidence>
<evidence type="ECO:0000313" key="7">
    <source>
        <dbReference type="EMBL" id="THU95120.1"/>
    </source>
</evidence>
<protein>
    <recommendedName>
        <fullName evidence="9">HAT C-terminal dimerisation domain-containing protein</fullName>
    </recommendedName>
</protein>
<evidence type="ECO:0000313" key="8">
    <source>
        <dbReference type="Proteomes" id="UP000297245"/>
    </source>
</evidence>
<dbReference type="InterPro" id="IPR052035">
    <property type="entry name" value="ZnF_BED_domain_contain"/>
</dbReference>
<feature type="region of interest" description="Disordered" evidence="6">
    <location>
        <begin position="1"/>
        <end position="51"/>
    </location>
</feature>
<keyword evidence="4" id="KW-0862">Zinc</keyword>